<keyword evidence="5 7" id="KW-1133">Transmembrane helix</keyword>
<dbReference type="Gene3D" id="1.20.1560.10">
    <property type="entry name" value="ABC transporter type 1, transmembrane domain"/>
    <property type="match status" value="1"/>
</dbReference>
<keyword evidence="6 7" id="KW-0472">Membrane</keyword>
<keyword evidence="3" id="KW-0547">Nucleotide-binding</keyword>
<dbReference type="NCBIfam" id="TIGR02868">
    <property type="entry name" value="CydC"/>
    <property type="match status" value="1"/>
</dbReference>
<dbReference type="GO" id="GO:0045454">
    <property type="term" value="P:cell redox homeostasis"/>
    <property type="evidence" value="ECO:0007669"/>
    <property type="project" value="InterPro"/>
</dbReference>
<gene>
    <name evidence="10" type="ORF">SAMN04490247_3298</name>
</gene>
<dbReference type="GO" id="GO:0005886">
    <property type="term" value="C:plasma membrane"/>
    <property type="evidence" value="ECO:0007669"/>
    <property type="project" value="UniProtKB-SubCell"/>
</dbReference>
<keyword evidence="11" id="KW-1185">Reference proteome</keyword>
<dbReference type="PROSITE" id="PS50893">
    <property type="entry name" value="ABC_TRANSPORTER_2"/>
    <property type="match status" value="1"/>
</dbReference>
<evidence type="ECO:0000256" key="5">
    <source>
        <dbReference type="ARBA" id="ARBA00022989"/>
    </source>
</evidence>
<dbReference type="PANTHER" id="PTHR43394:SF1">
    <property type="entry name" value="ATP-BINDING CASSETTE SUB-FAMILY B MEMBER 10, MITOCHONDRIAL"/>
    <property type="match status" value="1"/>
</dbReference>
<dbReference type="GO" id="GO:0005524">
    <property type="term" value="F:ATP binding"/>
    <property type="evidence" value="ECO:0007669"/>
    <property type="project" value="UniProtKB-KW"/>
</dbReference>
<dbReference type="AlphaFoldDB" id="A0A1G8WRK7"/>
<keyword evidence="2 7" id="KW-0812">Transmembrane</keyword>
<keyword evidence="4 10" id="KW-0067">ATP-binding</keyword>
<dbReference type="Proteomes" id="UP000199225">
    <property type="component" value="Unassembled WGS sequence"/>
</dbReference>
<dbReference type="GO" id="GO:0034775">
    <property type="term" value="P:glutathione transmembrane transport"/>
    <property type="evidence" value="ECO:0007669"/>
    <property type="project" value="InterPro"/>
</dbReference>
<dbReference type="InterPro" id="IPR014223">
    <property type="entry name" value="ABC_CydC/D"/>
</dbReference>
<dbReference type="GO" id="GO:0015421">
    <property type="term" value="F:ABC-type oligopeptide transporter activity"/>
    <property type="evidence" value="ECO:0007669"/>
    <property type="project" value="TreeGrafter"/>
</dbReference>
<dbReference type="InterPro" id="IPR027417">
    <property type="entry name" value="P-loop_NTPase"/>
</dbReference>
<evidence type="ECO:0000256" key="1">
    <source>
        <dbReference type="ARBA" id="ARBA00004651"/>
    </source>
</evidence>
<dbReference type="CDD" id="cd18585">
    <property type="entry name" value="ABC_6TM_CydC"/>
    <property type="match status" value="1"/>
</dbReference>
<dbReference type="SUPFAM" id="SSF52540">
    <property type="entry name" value="P-loop containing nucleoside triphosphate hydrolases"/>
    <property type="match status" value="1"/>
</dbReference>
<dbReference type="GO" id="GO:0016887">
    <property type="term" value="F:ATP hydrolysis activity"/>
    <property type="evidence" value="ECO:0007669"/>
    <property type="project" value="InterPro"/>
</dbReference>
<feature type="transmembrane region" description="Helical" evidence="7">
    <location>
        <begin position="18"/>
        <end position="40"/>
    </location>
</feature>
<dbReference type="PROSITE" id="PS00211">
    <property type="entry name" value="ABC_TRANSPORTER_1"/>
    <property type="match status" value="1"/>
</dbReference>
<evidence type="ECO:0000313" key="11">
    <source>
        <dbReference type="Proteomes" id="UP000199225"/>
    </source>
</evidence>
<feature type="domain" description="ABC transmembrane type-1" evidence="9">
    <location>
        <begin position="19"/>
        <end position="288"/>
    </location>
</feature>
<dbReference type="Pfam" id="PF00005">
    <property type="entry name" value="ABC_tran"/>
    <property type="match status" value="1"/>
</dbReference>
<dbReference type="SMART" id="SM00382">
    <property type="entry name" value="AAA"/>
    <property type="match status" value="1"/>
</dbReference>
<dbReference type="InterPro" id="IPR036640">
    <property type="entry name" value="ABC1_TM_sf"/>
</dbReference>
<evidence type="ECO:0000256" key="3">
    <source>
        <dbReference type="ARBA" id="ARBA00022741"/>
    </source>
</evidence>
<dbReference type="PROSITE" id="PS50929">
    <property type="entry name" value="ABC_TM1F"/>
    <property type="match status" value="1"/>
</dbReference>
<evidence type="ECO:0000313" key="10">
    <source>
        <dbReference type="EMBL" id="SDJ80716.1"/>
    </source>
</evidence>
<dbReference type="Pfam" id="PF00664">
    <property type="entry name" value="ABC_membrane"/>
    <property type="match status" value="1"/>
</dbReference>
<feature type="domain" description="ABC transporter" evidence="8">
    <location>
        <begin position="333"/>
        <end position="562"/>
    </location>
</feature>
<dbReference type="InterPro" id="IPR039421">
    <property type="entry name" value="Type_1_exporter"/>
</dbReference>
<comment type="subcellular location">
    <subcellularLocation>
        <location evidence="1">Cell membrane</location>
        <topology evidence="1">Multi-pass membrane protein</topology>
    </subcellularLocation>
</comment>
<dbReference type="InterPro" id="IPR003593">
    <property type="entry name" value="AAA+_ATPase"/>
</dbReference>
<reference evidence="11" key="1">
    <citation type="submission" date="2016-10" db="EMBL/GenBank/DDBJ databases">
        <authorList>
            <person name="Varghese N."/>
            <person name="Submissions S."/>
        </authorList>
    </citation>
    <scope>NUCLEOTIDE SEQUENCE [LARGE SCALE GENOMIC DNA]</scope>
    <source>
        <strain evidence="11">DSM 4771</strain>
    </source>
</reference>
<organism evidence="10 11">
    <name type="scientific">Salimicrobium halophilum</name>
    <dbReference type="NCBI Taxonomy" id="86666"/>
    <lineage>
        <taxon>Bacteria</taxon>
        <taxon>Bacillati</taxon>
        <taxon>Bacillota</taxon>
        <taxon>Bacilli</taxon>
        <taxon>Bacillales</taxon>
        <taxon>Bacillaceae</taxon>
        <taxon>Salimicrobium</taxon>
    </lineage>
</organism>
<feature type="transmembrane region" description="Helical" evidence="7">
    <location>
        <begin position="133"/>
        <end position="154"/>
    </location>
</feature>
<evidence type="ECO:0000256" key="2">
    <source>
        <dbReference type="ARBA" id="ARBA00022692"/>
    </source>
</evidence>
<dbReference type="CDD" id="cd03228">
    <property type="entry name" value="ABCC_MRP_Like"/>
    <property type="match status" value="1"/>
</dbReference>
<dbReference type="OrthoDB" id="9802264at2"/>
<evidence type="ECO:0000259" key="8">
    <source>
        <dbReference type="PROSITE" id="PS50893"/>
    </source>
</evidence>
<evidence type="ECO:0000259" key="9">
    <source>
        <dbReference type="PROSITE" id="PS50929"/>
    </source>
</evidence>
<dbReference type="SUPFAM" id="SSF90123">
    <property type="entry name" value="ABC transporter transmembrane region"/>
    <property type="match status" value="1"/>
</dbReference>
<feature type="transmembrane region" description="Helical" evidence="7">
    <location>
        <begin position="52"/>
        <end position="72"/>
    </location>
</feature>
<dbReference type="InterPro" id="IPR011527">
    <property type="entry name" value="ABC1_TM_dom"/>
</dbReference>
<dbReference type="PANTHER" id="PTHR43394">
    <property type="entry name" value="ATP-DEPENDENT PERMEASE MDL1, MITOCHONDRIAL"/>
    <property type="match status" value="1"/>
</dbReference>
<proteinExistence type="predicted"/>
<dbReference type="EMBL" id="FNEV01000018">
    <property type="protein sequence ID" value="SDJ80716.1"/>
    <property type="molecule type" value="Genomic_DNA"/>
</dbReference>
<protein>
    <submittedName>
        <fullName evidence="10">ATP-binding cassette, subfamily C, CydC</fullName>
    </submittedName>
</protein>
<feature type="transmembrane region" description="Helical" evidence="7">
    <location>
        <begin position="160"/>
        <end position="179"/>
    </location>
</feature>
<dbReference type="RefSeq" id="WP_093194917.1">
    <property type="nucleotide sequence ID" value="NZ_FNEV01000018.1"/>
</dbReference>
<feature type="transmembrane region" description="Helical" evidence="7">
    <location>
        <begin position="245"/>
        <end position="267"/>
    </location>
</feature>
<evidence type="ECO:0000256" key="6">
    <source>
        <dbReference type="ARBA" id="ARBA00023136"/>
    </source>
</evidence>
<dbReference type="InterPro" id="IPR017871">
    <property type="entry name" value="ABC_transporter-like_CS"/>
</dbReference>
<sequence>MKELTTVVKLVAKERRDIWLSIFFGVLAGLTTVGLFGASGYLISKAALTPPLYTLIIVIAMVKLFGFIRGLGRYAERLFSHRATFTILSHIRTRFFDVLEPRVPQIFQKYRSGDLLSRVIGDVESLQNFFLRVYYPPIVLVIVFLSTILFTAFFSWMLALIFFLGLIMVSVIIPLFMASRQRKSQQSVREGRGELSVALTEWMYGFRDLKIYQRLKKQEEELASSMNEHEKQQERQQLQIVHGQSLNTFVALTATWVVTAASVWLVQAGDMDGLFLAMFIMISLMVFEDAGPMATVPVYLEDNRHAAERLFSLEEESSPRTVEPLETDAPLSFAMERVTYSFPEAPAPVLRDISLSIPAGSKTAIIGASGSGKSTVSQLLLAMDEAQDGRVSVNGKDIVGVEQGSLWDRVNVILQENHFFYGTIKDNLAIADDTATGEAMNEVLEKVQLAHFSPEDRVEERGDNLSGGEKQRLALARAYLKQSHTWLLDEPFSSVDALTQAELSEDFWKVAAEDTVVLISHNLKGLERMDQIIVMDHGELVEAGNYDELMEKKGHFYELKQVEREIVG</sequence>
<dbReference type="Gene3D" id="3.40.50.300">
    <property type="entry name" value="P-loop containing nucleotide triphosphate hydrolases"/>
    <property type="match status" value="1"/>
</dbReference>
<evidence type="ECO:0000256" key="4">
    <source>
        <dbReference type="ARBA" id="ARBA00022840"/>
    </source>
</evidence>
<accession>A0A1G8WRK7</accession>
<dbReference type="InterPro" id="IPR003439">
    <property type="entry name" value="ABC_transporter-like_ATP-bd"/>
</dbReference>
<dbReference type="STRING" id="86666.SAMN04490247_3298"/>
<name>A0A1G8WRK7_9BACI</name>
<evidence type="ECO:0000256" key="7">
    <source>
        <dbReference type="SAM" id="Phobius"/>
    </source>
</evidence>